<accession>A0AA41V910</accession>
<protein>
    <recommendedName>
        <fullName evidence="1">F-box associated beta-propeller type 3 domain-containing protein</fullName>
    </recommendedName>
</protein>
<comment type="caution">
    <text evidence="2">The sequence shown here is derived from an EMBL/GenBank/DDBJ whole genome shotgun (WGS) entry which is preliminary data.</text>
</comment>
<evidence type="ECO:0000259" key="1">
    <source>
        <dbReference type="Pfam" id="PF08268"/>
    </source>
</evidence>
<dbReference type="Pfam" id="PF08268">
    <property type="entry name" value="FBA_3"/>
    <property type="match status" value="1"/>
</dbReference>
<dbReference type="AlphaFoldDB" id="A0AA41V910"/>
<keyword evidence="3" id="KW-1185">Reference proteome</keyword>
<gene>
    <name evidence="2" type="ORF">MKW94_001959</name>
</gene>
<evidence type="ECO:0000313" key="3">
    <source>
        <dbReference type="Proteomes" id="UP001177140"/>
    </source>
</evidence>
<dbReference type="Proteomes" id="UP001177140">
    <property type="component" value="Unassembled WGS sequence"/>
</dbReference>
<organism evidence="2 3">
    <name type="scientific">Papaver nudicaule</name>
    <name type="common">Iceland poppy</name>
    <dbReference type="NCBI Taxonomy" id="74823"/>
    <lineage>
        <taxon>Eukaryota</taxon>
        <taxon>Viridiplantae</taxon>
        <taxon>Streptophyta</taxon>
        <taxon>Embryophyta</taxon>
        <taxon>Tracheophyta</taxon>
        <taxon>Spermatophyta</taxon>
        <taxon>Magnoliopsida</taxon>
        <taxon>Ranunculales</taxon>
        <taxon>Papaveraceae</taxon>
        <taxon>Papaveroideae</taxon>
        <taxon>Papaver</taxon>
    </lineage>
</organism>
<evidence type="ECO:0000313" key="2">
    <source>
        <dbReference type="EMBL" id="MCL7035344.1"/>
    </source>
</evidence>
<reference evidence="2" key="1">
    <citation type="submission" date="2022-03" db="EMBL/GenBank/DDBJ databases">
        <title>A functionally conserved STORR gene fusion in Papaver species that diverged 16.8 million years ago.</title>
        <authorList>
            <person name="Catania T."/>
        </authorList>
    </citation>
    <scope>NUCLEOTIDE SEQUENCE</scope>
    <source>
        <strain evidence="2">S-191538</strain>
    </source>
</reference>
<feature type="domain" description="F-box associated beta-propeller type 3" evidence="1">
    <location>
        <begin position="3"/>
        <end position="205"/>
    </location>
</feature>
<sequence>MLNEYKIVLVCSNSSAVIDVHDKFKCMVFTLGSKSWRESTTPPDTLPVMTVSTGITLEKKRVIVSRMSFSRSAAYVGGALYWRVLTRDRFGGGFGGEENQETEMLLCFDIHHEQFQLIALPLECELKIKTGTTTITTEQEQQLIDHRLLEFEGSPCIVRLQICEQQQTNSSNCCCKVHLYVLKDRVNSAWSIETFDVCSDTSMIQDMSDPPPCIIATVTSATTTTTTTVTTATTIAAAAATTTSTTATSTSTRAYRPITKILCVADRVIMYWFDGACVQFYDLRRKSLKMVKYIPADPRQEVRSFTRRRPGHHWPLADDDVDTANKLIYCRRDNIDYKLHINFENCLPLKTFIPEGCTIAEEYEKWYSENKDIGDGLGFVFTNGKEGMPQFHCFSMEGSQ</sequence>
<name>A0AA41V910_PAPNU</name>
<dbReference type="EMBL" id="JAJJMA010155773">
    <property type="protein sequence ID" value="MCL7035344.1"/>
    <property type="molecule type" value="Genomic_DNA"/>
</dbReference>
<proteinExistence type="predicted"/>
<dbReference type="InterPro" id="IPR013187">
    <property type="entry name" value="F-box-assoc_dom_typ3"/>
</dbReference>